<dbReference type="EMBL" id="JBHSZQ010000002">
    <property type="protein sequence ID" value="MFC7124784.1"/>
    <property type="molecule type" value="Genomic_DNA"/>
</dbReference>
<evidence type="ECO:0000313" key="2">
    <source>
        <dbReference type="EMBL" id="MFC7124784.1"/>
    </source>
</evidence>
<organism evidence="2 3">
    <name type="scientific">Halovenus rubra</name>
    <dbReference type="NCBI Taxonomy" id="869890"/>
    <lineage>
        <taxon>Archaea</taxon>
        <taxon>Methanobacteriati</taxon>
        <taxon>Methanobacteriota</taxon>
        <taxon>Stenosarchaea group</taxon>
        <taxon>Halobacteria</taxon>
        <taxon>Halobacteriales</taxon>
        <taxon>Haloarculaceae</taxon>
        <taxon>Halovenus</taxon>
    </lineage>
</organism>
<dbReference type="CDD" id="cd00075">
    <property type="entry name" value="HATPase"/>
    <property type="match status" value="1"/>
</dbReference>
<accession>A0ABD5X491</accession>
<keyword evidence="2" id="KW-0547">Nucleotide-binding</keyword>
<dbReference type="SUPFAM" id="SSF55874">
    <property type="entry name" value="ATPase domain of HSP90 chaperone/DNA topoisomerase II/histidine kinase"/>
    <property type="match status" value="1"/>
</dbReference>
<feature type="domain" description="Histidine kinase/HSP90-like ATPase" evidence="1">
    <location>
        <begin position="33"/>
        <end position="102"/>
    </location>
</feature>
<name>A0ABD5X491_9EURY</name>
<dbReference type="Gene3D" id="3.30.565.10">
    <property type="entry name" value="Histidine kinase-like ATPase, C-terminal domain"/>
    <property type="match status" value="1"/>
</dbReference>
<proteinExistence type="predicted"/>
<dbReference type="Pfam" id="PF02518">
    <property type="entry name" value="HATPase_c"/>
    <property type="match status" value="1"/>
</dbReference>
<dbReference type="PROSITE" id="PS51257">
    <property type="entry name" value="PROKAR_LIPOPROTEIN"/>
    <property type="match status" value="1"/>
</dbReference>
<dbReference type="RefSeq" id="WP_267638435.1">
    <property type="nucleotide sequence ID" value="NZ_JAODIY010000013.1"/>
</dbReference>
<keyword evidence="2" id="KW-0067">ATP-binding</keyword>
<comment type="caution">
    <text evidence="2">The sequence shown here is derived from an EMBL/GenBank/DDBJ whole genome shotgun (WGS) entry which is preliminary data.</text>
</comment>
<evidence type="ECO:0000313" key="3">
    <source>
        <dbReference type="Proteomes" id="UP001596414"/>
    </source>
</evidence>
<sequence>MVDANRRAFSSVSFSLSCPEECHIKTVGAMPLVVDYIVENAAEHNVGPSPSVTVDLSETDETVILTISDDGPGIPDQEFSALDAEEETQLKHASGVGLWIVQ</sequence>
<dbReference type="Proteomes" id="UP001596414">
    <property type="component" value="Unassembled WGS sequence"/>
</dbReference>
<protein>
    <submittedName>
        <fullName evidence="2">ATP-binding protein</fullName>
    </submittedName>
</protein>
<reference evidence="2 3" key="1">
    <citation type="journal article" date="2014" name="Int. J. Syst. Evol. Microbiol.">
        <title>Complete genome sequence of Corynebacterium casei LMG S-19264T (=DSM 44701T), isolated from a smear-ripened cheese.</title>
        <authorList>
            <consortium name="US DOE Joint Genome Institute (JGI-PGF)"/>
            <person name="Walter F."/>
            <person name="Albersmeier A."/>
            <person name="Kalinowski J."/>
            <person name="Ruckert C."/>
        </authorList>
    </citation>
    <scope>NUCLEOTIDE SEQUENCE [LARGE SCALE GENOMIC DNA]</scope>
    <source>
        <strain evidence="2 3">CGMCC 4.7215</strain>
    </source>
</reference>
<gene>
    <name evidence="2" type="ORF">ACFQJ7_01840</name>
</gene>
<evidence type="ECO:0000259" key="1">
    <source>
        <dbReference type="Pfam" id="PF02518"/>
    </source>
</evidence>
<dbReference type="GO" id="GO:0005524">
    <property type="term" value="F:ATP binding"/>
    <property type="evidence" value="ECO:0007669"/>
    <property type="project" value="UniProtKB-KW"/>
</dbReference>
<dbReference type="InterPro" id="IPR003594">
    <property type="entry name" value="HATPase_dom"/>
</dbReference>
<dbReference type="InterPro" id="IPR036890">
    <property type="entry name" value="HATPase_C_sf"/>
</dbReference>
<dbReference type="AlphaFoldDB" id="A0ABD5X491"/>